<comment type="caution">
    <text evidence="5">The sequence shown here is derived from an EMBL/GenBank/DDBJ whole genome shotgun (WGS) entry which is preliminary data.</text>
</comment>
<dbReference type="SMART" id="SM00825">
    <property type="entry name" value="PKS_KS"/>
    <property type="match status" value="1"/>
</dbReference>
<dbReference type="GO" id="GO:0004315">
    <property type="term" value="F:3-oxoacyl-[acyl-carrier-protein] synthase activity"/>
    <property type="evidence" value="ECO:0007669"/>
    <property type="project" value="TreeGrafter"/>
</dbReference>
<proteinExistence type="inferred from homology"/>
<keyword evidence="2 3" id="KW-0808">Transferase</keyword>
<dbReference type="InterPro" id="IPR014031">
    <property type="entry name" value="Ketoacyl_synth_C"/>
</dbReference>
<dbReference type="Gene3D" id="3.40.47.10">
    <property type="match status" value="2"/>
</dbReference>
<dbReference type="FunFam" id="3.40.47.10:FF:000018">
    <property type="entry name" value="3-oxoacyl-[acyl-carrier-protein] synthase 2"/>
    <property type="match status" value="1"/>
</dbReference>
<dbReference type="PANTHER" id="PTHR11712">
    <property type="entry name" value="POLYKETIDE SYNTHASE-RELATED"/>
    <property type="match status" value="1"/>
</dbReference>
<gene>
    <name evidence="5" type="ORF">F8566_11435</name>
</gene>
<evidence type="ECO:0000259" key="4">
    <source>
        <dbReference type="PROSITE" id="PS52004"/>
    </source>
</evidence>
<feature type="domain" description="Ketosynthase family 3 (KS3)" evidence="4">
    <location>
        <begin position="1"/>
        <end position="398"/>
    </location>
</feature>
<dbReference type="InterPro" id="IPR000794">
    <property type="entry name" value="Beta-ketoacyl_synthase"/>
</dbReference>
<organism evidence="5 6">
    <name type="scientific">Actinomadura rudentiformis</name>
    <dbReference type="NCBI Taxonomy" id="359158"/>
    <lineage>
        <taxon>Bacteria</taxon>
        <taxon>Bacillati</taxon>
        <taxon>Actinomycetota</taxon>
        <taxon>Actinomycetes</taxon>
        <taxon>Streptosporangiales</taxon>
        <taxon>Thermomonosporaceae</taxon>
        <taxon>Actinomadura</taxon>
    </lineage>
</organism>
<evidence type="ECO:0000256" key="3">
    <source>
        <dbReference type="RuleBase" id="RU003694"/>
    </source>
</evidence>
<dbReference type="PROSITE" id="PS52004">
    <property type="entry name" value="KS3_2"/>
    <property type="match status" value="1"/>
</dbReference>
<dbReference type="Pfam" id="PF02801">
    <property type="entry name" value="Ketoacyl-synt_C"/>
    <property type="match status" value="1"/>
</dbReference>
<dbReference type="InterPro" id="IPR020841">
    <property type="entry name" value="PKS_Beta-ketoAc_synthase_dom"/>
</dbReference>
<comment type="similarity">
    <text evidence="1 3">Belongs to the thiolase-like superfamily. Beta-ketoacyl-ACP synthases family.</text>
</comment>
<dbReference type="NCBIfam" id="NF005589">
    <property type="entry name" value="PRK07314.1"/>
    <property type="match status" value="1"/>
</dbReference>
<evidence type="ECO:0000256" key="1">
    <source>
        <dbReference type="ARBA" id="ARBA00008467"/>
    </source>
</evidence>
<evidence type="ECO:0000256" key="2">
    <source>
        <dbReference type="ARBA" id="ARBA00022679"/>
    </source>
</evidence>
<sequence>MTGVGLLTPAGIGTKASWETVRNGTKTMAAVDPSLWQIPAALSCRVPGFDGEAFLDPVLARRTDRFTQFALVAAREAVADAGLDPADWDGARVGVVLGNTAGGMETVEEQCSILEKEGARYVSPLLLPKMLPNMVAGQLSTLLGATGPGMVVATACSSGTTAIGVARDLLAADRYDIVLTGATEALVTPAIIAGFARLGALSHRDHDPAGSSRPFDRGRDGFVCAEGAGVLVLEREADARARGVTPHAFVTGFGASSDAHHVTRPHPDGQGTQAAINAALRDADAIPEDIGYVNAHGTSTPVNDRLEAALLAKNLPHGPPISSTKGVTGHLLGAAGAIEAAFTALALREQVVPPNVNLTDPEPADLKLPTFPERHSFDLALSLSAAFGGQNAVLAIARH</sequence>
<dbReference type="CDD" id="cd00834">
    <property type="entry name" value="KAS_I_II"/>
    <property type="match status" value="1"/>
</dbReference>
<accession>A0A6H9Z957</accession>
<keyword evidence="6" id="KW-1185">Reference proteome</keyword>
<dbReference type="SUPFAM" id="SSF53901">
    <property type="entry name" value="Thiolase-like"/>
    <property type="match status" value="1"/>
</dbReference>
<dbReference type="Proteomes" id="UP000468735">
    <property type="component" value="Unassembled WGS sequence"/>
</dbReference>
<dbReference type="Pfam" id="PF00109">
    <property type="entry name" value="ketoacyl-synt"/>
    <property type="match status" value="1"/>
</dbReference>
<evidence type="ECO:0000313" key="5">
    <source>
        <dbReference type="EMBL" id="KAB2350426.1"/>
    </source>
</evidence>
<dbReference type="GO" id="GO:0006633">
    <property type="term" value="P:fatty acid biosynthetic process"/>
    <property type="evidence" value="ECO:0007669"/>
    <property type="project" value="TreeGrafter"/>
</dbReference>
<name>A0A6H9Z957_9ACTN</name>
<dbReference type="InterPro" id="IPR014030">
    <property type="entry name" value="Ketoacyl_synth_N"/>
</dbReference>
<dbReference type="AlphaFoldDB" id="A0A6H9Z957"/>
<reference evidence="5 6" key="1">
    <citation type="submission" date="2019-09" db="EMBL/GenBank/DDBJ databases">
        <title>Actinomadura physcomitrii sp. nov., a novel actinomycete isolated from moss [Physcomitrium sphaericum (Ludw) Fuernr].</title>
        <authorList>
            <person name="Zhuang X."/>
            <person name="Liu C."/>
        </authorList>
    </citation>
    <scope>NUCLEOTIDE SEQUENCE [LARGE SCALE GENOMIC DNA]</scope>
    <source>
        <strain evidence="5 6">HMC1</strain>
    </source>
</reference>
<dbReference type="PANTHER" id="PTHR11712:SF347">
    <property type="entry name" value="BETA KETOACYL-ACYL CARRIER PROTEIN SYNTHASE"/>
    <property type="match status" value="1"/>
</dbReference>
<dbReference type="OrthoDB" id="9808669at2"/>
<dbReference type="EMBL" id="WBMT01000004">
    <property type="protein sequence ID" value="KAB2350426.1"/>
    <property type="molecule type" value="Genomic_DNA"/>
</dbReference>
<evidence type="ECO:0000313" key="6">
    <source>
        <dbReference type="Proteomes" id="UP000468735"/>
    </source>
</evidence>
<dbReference type="InterPro" id="IPR016039">
    <property type="entry name" value="Thiolase-like"/>
</dbReference>
<protein>
    <submittedName>
        <fullName evidence="5">Beta-ketoacyl-[acyl-carrier-protein] synthase family protein</fullName>
    </submittedName>
</protein>